<evidence type="ECO:0000313" key="1">
    <source>
        <dbReference type="EMBL" id="CCI41067.1"/>
    </source>
</evidence>
<organism evidence="1 2">
    <name type="scientific">Albugo candida</name>
    <dbReference type="NCBI Taxonomy" id="65357"/>
    <lineage>
        <taxon>Eukaryota</taxon>
        <taxon>Sar</taxon>
        <taxon>Stramenopiles</taxon>
        <taxon>Oomycota</taxon>
        <taxon>Peronosporomycetes</taxon>
        <taxon>Albuginales</taxon>
        <taxon>Albuginaceae</taxon>
        <taxon>Albugo</taxon>
    </lineage>
</organism>
<gene>
    <name evidence="1" type="ORF">BN9_018510</name>
</gene>
<accession>A0A024G3D5</accession>
<dbReference type="InParanoid" id="A0A024G3D5"/>
<reference evidence="1 2" key="1">
    <citation type="submission" date="2012-05" db="EMBL/GenBank/DDBJ databases">
        <title>Recombination and specialization in a pathogen metapopulation.</title>
        <authorList>
            <person name="Gardiner A."/>
            <person name="Kemen E."/>
            <person name="Schultz-Larsen T."/>
            <person name="MacLean D."/>
            <person name="Van Oosterhout C."/>
            <person name="Jones J.D.G."/>
        </authorList>
    </citation>
    <scope>NUCLEOTIDE SEQUENCE [LARGE SCALE GENOMIC DNA]</scope>
    <source>
        <strain evidence="1 2">Ac Nc2</strain>
    </source>
</reference>
<keyword evidence="2" id="KW-1185">Reference proteome</keyword>
<dbReference type="EMBL" id="CAIX01000014">
    <property type="protein sequence ID" value="CCI41067.1"/>
    <property type="molecule type" value="Genomic_DNA"/>
</dbReference>
<proteinExistence type="predicted"/>
<evidence type="ECO:0000313" key="2">
    <source>
        <dbReference type="Proteomes" id="UP000053237"/>
    </source>
</evidence>
<sequence>MESYLAFTSDTSPHLREPHFAVVKRVDISIPSWIGNIEVARQLAGFRPMKAPLLCSLGDSRKDPLPKYGSRIQKLDSLLTTHITVDIHLYCWIHCRVKSTHRLQ</sequence>
<protein>
    <submittedName>
        <fullName evidence="1">Uncharacterized protein</fullName>
    </submittedName>
</protein>
<dbReference type="AlphaFoldDB" id="A0A024G3D5"/>
<dbReference type="Proteomes" id="UP000053237">
    <property type="component" value="Unassembled WGS sequence"/>
</dbReference>
<name>A0A024G3D5_9STRA</name>
<comment type="caution">
    <text evidence="1">The sequence shown here is derived from an EMBL/GenBank/DDBJ whole genome shotgun (WGS) entry which is preliminary data.</text>
</comment>